<dbReference type="Proteomes" id="UP000095282">
    <property type="component" value="Unplaced"/>
</dbReference>
<organism evidence="2 3">
    <name type="scientific">Caenorhabditis tropicalis</name>
    <dbReference type="NCBI Taxonomy" id="1561998"/>
    <lineage>
        <taxon>Eukaryota</taxon>
        <taxon>Metazoa</taxon>
        <taxon>Ecdysozoa</taxon>
        <taxon>Nematoda</taxon>
        <taxon>Chromadorea</taxon>
        <taxon>Rhabditida</taxon>
        <taxon>Rhabditina</taxon>
        <taxon>Rhabditomorpha</taxon>
        <taxon>Rhabditoidea</taxon>
        <taxon>Rhabditidae</taxon>
        <taxon>Peloderinae</taxon>
        <taxon>Caenorhabditis</taxon>
    </lineage>
</organism>
<keyword evidence="1" id="KW-0812">Transmembrane</keyword>
<accession>A0A1I7SYV6</accession>
<dbReference type="WBParaSite" id="Csp11.Scaffold354.g878.t1">
    <property type="protein sequence ID" value="Csp11.Scaffold354.g878.t1"/>
    <property type="gene ID" value="Csp11.Scaffold354.g878"/>
</dbReference>
<keyword evidence="1" id="KW-0472">Membrane</keyword>
<evidence type="ECO:0000313" key="2">
    <source>
        <dbReference type="Proteomes" id="UP000095282"/>
    </source>
</evidence>
<feature type="transmembrane region" description="Helical" evidence="1">
    <location>
        <begin position="64"/>
        <end position="87"/>
    </location>
</feature>
<proteinExistence type="predicted"/>
<dbReference type="InterPro" id="IPR019421">
    <property type="entry name" value="7TM_GPCR_serpentine_rcpt_Srd"/>
</dbReference>
<dbReference type="AlphaFoldDB" id="A0A1I7SYV6"/>
<dbReference type="Pfam" id="PF10317">
    <property type="entry name" value="7TM_GPCR_Srd"/>
    <property type="match status" value="1"/>
</dbReference>
<protein>
    <submittedName>
        <fullName evidence="3">G protein-coupled receptor</fullName>
    </submittedName>
</protein>
<keyword evidence="2" id="KW-1185">Reference proteome</keyword>
<evidence type="ECO:0000313" key="3">
    <source>
        <dbReference type="WBParaSite" id="Csp11.Scaffold354.g878.t1"/>
    </source>
</evidence>
<reference evidence="3" key="1">
    <citation type="submission" date="2016-11" db="UniProtKB">
        <authorList>
            <consortium name="WormBaseParasite"/>
        </authorList>
    </citation>
    <scope>IDENTIFICATION</scope>
</reference>
<dbReference type="eggNOG" id="ENOG502THNV">
    <property type="taxonomic scope" value="Eukaryota"/>
</dbReference>
<evidence type="ECO:0000256" key="1">
    <source>
        <dbReference type="SAM" id="Phobius"/>
    </source>
</evidence>
<sequence>MVFRGACIYCFPNDPELRSKFCLFFFAMRVQFHVLYHLILIFSYIYRVIVITNPLKRIDKRKTVYIGLSTYSILHFMYFSWVCIAAFQPMEVINREISKYEPSIVGSNATYNGIVNLKDPSQIGMN</sequence>
<feature type="transmembrane region" description="Helical" evidence="1">
    <location>
        <begin position="34"/>
        <end position="52"/>
    </location>
</feature>
<keyword evidence="1" id="KW-1133">Transmembrane helix</keyword>
<name>A0A1I7SYV6_9PELO</name>